<name>A0A2A5JPE8_PSEO7</name>
<accession>A0A2A5JPE8</accession>
<proteinExistence type="predicted"/>
<keyword evidence="1" id="KW-0732">Signal</keyword>
<feature type="signal peptide" evidence="1">
    <location>
        <begin position="1"/>
        <end position="18"/>
    </location>
</feature>
<dbReference type="OrthoDB" id="6228295at2"/>
<evidence type="ECO:0000313" key="3">
    <source>
        <dbReference type="Proteomes" id="UP000228621"/>
    </source>
</evidence>
<gene>
    <name evidence="2" type="ORF">CEX98_13060</name>
</gene>
<organism evidence="2 3">
    <name type="scientific">Pseudoalteromonas piscicida</name>
    <dbReference type="NCBI Taxonomy" id="43662"/>
    <lineage>
        <taxon>Bacteria</taxon>
        <taxon>Pseudomonadati</taxon>
        <taxon>Pseudomonadota</taxon>
        <taxon>Gammaproteobacteria</taxon>
        <taxon>Alteromonadales</taxon>
        <taxon>Pseudoalteromonadaceae</taxon>
        <taxon>Pseudoalteromonas</taxon>
    </lineage>
</organism>
<reference evidence="3" key="1">
    <citation type="journal article" date="2019" name="Genome Announc.">
        <title>Draft Genome Sequence of Pseudoalteromonas piscicida Strain 36Y ROTHPW, an Hypersaline Seawater Isolate from the South Coast of Sonora, Mexico.</title>
        <authorList>
            <person name="Sanchez-Diaz R."/>
            <person name="Molina-Garza Z.J."/>
            <person name="Cruz-Suarez L.E."/>
            <person name="Selvin J."/>
            <person name="Kiran G.S."/>
            <person name="Ibarra-Gamez J.C."/>
            <person name="Gomez-Gil B."/>
            <person name="Galaviz-Silva L."/>
        </authorList>
    </citation>
    <scope>NUCLEOTIDE SEQUENCE [LARGE SCALE GENOMIC DNA]</scope>
    <source>
        <strain evidence="3">36Y_RITHPW</strain>
    </source>
</reference>
<dbReference type="RefSeq" id="WP_099642509.1">
    <property type="nucleotide sequence ID" value="NZ_JAQPZX010000051.1"/>
</dbReference>
<protein>
    <submittedName>
        <fullName evidence="2">Uncharacterized protein</fullName>
    </submittedName>
</protein>
<feature type="chain" id="PRO_5012495312" evidence="1">
    <location>
        <begin position="19"/>
        <end position="101"/>
    </location>
</feature>
<keyword evidence="3" id="KW-1185">Reference proteome</keyword>
<sequence>MKYAIIIALSCITFISHAKQVQTEKVFTDAGYPYKNLIMKAEKVELVYSEQQNKTTCHVKVYQGDTLLEGEPVEVSNQSFSITPVQSCLARQNAKQLLSLL</sequence>
<dbReference type="EMBL" id="NKHF01000058">
    <property type="protein sequence ID" value="PCK31306.1"/>
    <property type="molecule type" value="Genomic_DNA"/>
</dbReference>
<evidence type="ECO:0000313" key="2">
    <source>
        <dbReference type="EMBL" id="PCK31306.1"/>
    </source>
</evidence>
<dbReference type="AlphaFoldDB" id="A0A2A5JPE8"/>
<evidence type="ECO:0000256" key="1">
    <source>
        <dbReference type="SAM" id="SignalP"/>
    </source>
</evidence>
<dbReference type="Proteomes" id="UP000228621">
    <property type="component" value="Unassembled WGS sequence"/>
</dbReference>
<comment type="caution">
    <text evidence="2">The sequence shown here is derived from an EMBL/GenBank/DDBJ whole genome shotgun (WGS) entry which is preliminary data.</text>
</comment>